<dbReference type="Gene3D" id="3.90.1720.10">
    <property type="entry name" value="endopeptidase domain like (from Nostoc punctiforme)"/>
    <property type="match status" value="1"/>
</dbReference>
<dbReference type="PANTHER" id="PTHR47053:SF1">
    <property type="entry name" value="MUREIN DD-ENDOPEPTIDASE MEPH-RELATED"/>
    <property type="match status" value="1"/>
</dbReference>
<evidence type="ECO:0000256" key="4">
    <source>
        <dbReference type="ARBA" id="ARBA00022807"/>
    </source>
</evidence>
<dbReference type="OrthoDB" id="9808890at2"/>
<feature type="domain" description="NlpC/P60" evidence="6">
    <location>
        <begin position="44"/>
        <end position="168"/>
    </location>
</feature>
<evidence type="ECO:0000256" key="3">
    <source>
        <dbReference type="ARBA" id="ARBA00022801"/>
    </source>
</evidence>
<name>A0A0B7MIA6_9FIRM</name>
<dbReference type="PROSITE" id="PS51935">
    <property type="entry name" value="NLPC_P60"/>
    <property type="match status" value="1"/>
</dbReference>
<evidence type="ECO:0000259" key="6">
    <source>
        <dbReference type="PROSITE" id="PS51935"/>
    </source>
</evidence>
<accession>A0A0B7MIA6</accession>
<dbReference type="PANTHER" id="PTHR47053">
    <property type="entry name" value="MUREIN DD-ENDOPEPTIDASE MEPH-RELATED"/>
    <property type="match status" value="1"/>
</dbReference>
<evidence type="ECO:0000313" key="7">
    <source>
        <dbReference type="EMBL" id="CEO90364.1"/>
    </source>
</evidence>
<dbReference type="InterPro" id="IPR038765">
    <property type="entry name" value="Papain-like_cys_pep_sf"/>
</dbReference>
<keyword evidence="4" id="KW-0788">Thiol protease</keyword>
<dbReference type="EMBL" id="CDRZ01000282">
    <property type="protein sequence ID" value="CEO90364.1"/>
    <property type="molecule type" value="Genomic_DNA"/>
</dbReference>
<feature type="region of interest" description="Disordered" evidence="5">
    <location>
        <begin position="1"/>
        <end position="47"/>
    </location>
</feature>
<dbReference type="Pfam" id="PF00877">
    <property type="entry name" value="NLPC_P60"/>
    <property type="match status" value="1"/>
</dbReference>
<keyword evidence="8" id="KW-1185">Reference proteome</keyword>
<reference evidence="8" key="1">
    <citation type="submission" date="2015-01" db="EMBL/GenBank/DDBJ databases">
        <authorList>
            <person name="Manzoor Shahid"/>
            <person name="Zubair Saima"/>
        </authorList>
    </citation>
    <scope>NUCLEOTIDE SEQUENCE [LARGE SCALE GENOMIC DNA]</scope>
    <source>
        <strain evidence="8">Sp3</strain>
    </source>
</reference>
<keyword evidence="2" id="KW-0645">Protease</keyword>
<dbReference type="AlphaFoldDB" id="A0A0B7MIA6"/>
<dbReference type="GO" id="GO:0008234">
    <property type="term" value="F:cysteine-type peptidase activity"/>
    <property type="evidence" value="ECO:0007669"/>
    <property type="project" value="UniProtKB-KW"/>
</dbReference>
<evidence type="ECO:0000256" key="1">
    <source>
        <dbReference type="ARBA" id="ARBA00007074"/>
    </source>
</evidence>
<dbReference type="GO" id="GO:0006508">
    <property type="term" value="P:proteolysis"/>
    <property type="evidence" value="ECO:0007669"/>
    <property type="project" value="UniProtKB-KW"/>
</dbReference>
<evidence type="ECO:0000313" key="8">
    <source>
        <dbReference type="Proteomes" id="UP000046155"/>
    </source>
</evidence>
<gene>
    <name evidence="7" type="ORF">SSCH_810039</name>
</gene>
<comment type="similarity">
    <text evidence="1">Belongs to the peptidase C40 family.</text>
</comment>
<keyword evidence="3" id="KW-0378">Hydrolase</keyword>
<dbReference type="InterPro" id="IPR000064">
    <property type="entry name" value="NLP_P60_dom"/>
</dbReference>
<dbReference type="Proteomes" id="UP000046155">
    <property type="component" value="Unassembled WGS sequence"/>
</dbReference>
<protein>
    <submittedName>
        <fullName evidence="7">NLP/P60 protein</fullName>
    </submittedName>
</protein>
<organism evidence="7 8">
    <name type="scientific">Syntrophaceticus schinkii</name>
    <dbReference type="NCBI Taxonomy" id="499207"/>
    <lineage>
        <taxon>Bacteria</taxon>
        <taxon>Bacillati</taxon>
        <taxon>Bacillota</taxon>
        <taxon>Clostridia</taxon>
        <taxon>Thermoanaerobacterales</taxon>
        <taxon>Thermoanaerobacterales Family III. Incertae Sedis</taxon>
        <taxon>Syntrophaceticus</taxon>
    </lineage>
</organism>
<feature type="compositionally biased region" description="Polar residues" evidence="5">
    <location>
        <begin position="36"/>
        <end position="47"/>
    </location>
</feature>
<evidence type="ECO:0000256" key="5">
    <source>
        <dbReference type="SAM" id="MobiDB-lite"/>
    </source>
</evidence>
<proteinExistence type="inferred from homology"/>
<feature type="compositionally biased region" description="Basic and acidic residues" evidence="5">
    <location>
        <begin position="1"/>
        <end position="13"/>
    </location>
</feature>
<sequence length="168" mass="18140">MGDSEPIRDHCQQADEPQQLKGDYHSNPGQVLKVGEQTSGDNPSRGGSSIVQTAYRYLNVPYVWGGISSSGFDCSGLVKHVYSIHGINLPRVACDQANAGTKIWSMSQLQVGDIVCFSGKRNGYVDHVGIYIGSNQIIHASSSAGRVVVSSLSGNWYQQTFVHGVRVL</sequence>
<dbReference type="InterPro" id="IPR051202">
    <property type="entry name" value="Peptidase_C40"/>
</dbReference>
<evidence type="ECO:0000256" key="2">
    <source>
        <dbReference type="ARBA" id="ARBA00022670"/>
    </source>
</evidence>
<dbReference type="SUPFAM" id="SSF54001">
    <property type="entry name" value="Cysteine proteinases"/>
    <property type="match status" value="1"/>
</dbReference>